<dbReference type="Pfam" id="PF00155">
    <property type="entry name" value="Aminotran_1_2"/>
    <property type="match status" value="1"/>
</dbReference>
<comment type="caution">
    <text evidence="12">The sequence shown here is derived from an EMBL/GenBank/DDBJ whole genome shotgun (WGS) entry which is preliminary data.</text>
</comment>
<comment type="subunit">
    <text evidence="4">Homodimer.</text>
</comment>
<dbReference type="InterPro" id="IPR051446">
    <property type="entry name" value="HTH_trans_reg/aminotransferase"/>
</dbReference>
<organism evidence="12 13">
    <name type="scientific">Viridibacillus arvi</name>
    <dbReference type="NCBI Taxonomy" id="263475"/>
    <lineage>
        <taxon>Bacteria</taxon>
        <taxon>Bacillati</taxon>
        <taxon>Bacillota</taxon>
        <taxon>Bacilli</taxon>
        <taxon>Bacillales</taxon>
        <taxon>Caryophanaceae</taxon>
        <taxon>Viridibacillus</taxon>
    </lineage>
</organism>
<dbReference type="FunFam" id="3.40.640.10:FF:000053">
    <property type="entry name" value="Aminotransferase, class I"/>
    <property type="match status" value="1"/>
</dbReference>
<evidence type="ECO:0000256" key="6">
    <source>
        <dbReference type="ARBA" id="ARBA00022679"/>
    </source>
</evidence>
<dbReference type="Gene3D" id="3.90.1150.10">
    <property type="entry name" value="Aspartate Aminotransferase, domain 1"/>
    <property type="match status" value="1"/>
</dbReference>
<sequence>MHIEIQRKSETSLSNQIFQSIVDHIRSGLLQEGSQLPSVRELSKELGVSLVTVVKAYKELEKNNFTTSIQGKGTFINIEETATKETKKEEPPFNWQLSIQDYLPRAQFSRFHYVSDEIQLSSSMIDPGLLPNRYLEQEIHKMLLENPRILSQYSEVQGDLKLREAMSQYLKQFEIPTTPDNLLITNGSQQGLDLVARTFVGPGDVVVMESPTYPGAIDIFRGRGATIITVPVDGDGMKVDILQNLCDKYKPKIIYTIPTFQNPTGAVMTQKRRRKLLNIAKSIQSIIVEDDPWSEIYFDKKPPAPIKSMDYYGHVIYLKGLSKTLAPSCRIGILSASGSVFNRLLAAKSNADLGSPLLTQKSLLPFITSNKMIDHLKKLRTALKLRRDMAIDLLLKYAPEEISWMIPNGGLNIWISLPVWIDTNQLLIEARRNHVTFLPGSACYPVEQEKYHLRLSFSYMSEQQLQLGIRTMCNIFNAEITSKKKNSNMPYF</sequence>
<evidence type="ECO:0000259" key="11">
    <source>
        <dbReference type="PROSITE" id="PS50949"/>
    </source>
</evidence>
<feature type="domain" description="HTH gntR-type" evidence="11">
    <location>
        <begin position="11"/>
        <end position="79"/>
    </location>
</feature>
<dbReference type="GO" id="GO:0003677">
    <property type="term" value="F:DNA binding"/>
    <property type="evidence" value="ECO:0007669"/>
    <property type="project" value="UniProtKB-KW"/>
</dbReference>
<keyword evidence="8" id="KW-0805">Transcription regulation</keyword>
<dbReference type="GO" id="GO:0003700">
    <property type="term" value="F:DNA-binding transcription factor activity"/>
    <property type="evidence" value="ECO:0007669"/>
    <property type="project" value="InterPro"/>
</dbReference>
<keyword evidence="13" id="KW-1185">Reference proteome</keyword>
<dbReference type="InterPro" id="IPR015422">
    <property type="entry name" value="PyrdxlP-dep_Trfase_small"/>
</dbReference>
<dbReference type="CDD" id="cd07377">
    <property type="entry name" value="WHTH_GntR"/>
    <property type="match status" value="1"/>
</dbReference>
<dbReference type="Gene3D" id="3.40.640.10">
    <property type="entry name" value="Type I PLP-dependent aspartate aminotransferase-like (Major domain)"/>
    <property type="match status" value="1"/>
</dbReference>
<proteinExistence type="inferred from homology"/>
<dbReference type="InterPro" id="IPR015424">
    <property type="entry name" value="PyrdxlP-dep_Trfase"/>
</dbReference>
<dbReference type="GO" id="GO:0030170">
    <property type="term" value="F:pyridoxal phosphate binding"/>
    <property type="evidence" value="ECO:0007669"/>
    <property type="project" value="InterPro"/>
</dbReference>
<evidence type="ECO:0000256" key="3">
    <source>
        <dbReference type="ARBA" id="ARBA00007441"/>
    </source>
</evidence>
<keyword evidence="9" id="KW-0238">DNA-binding</keyword>
<dbReference type="RefSeq" id="WP_053415587.1">
    <property type="nucleotide sequence ID" value="NZ_LILB01000001.1"/>
</dbReference>
<reference evidence="13" key="1">
    <citation type="submission" date="2015-08" db="EMBL/GenBank/DDBJ databases">
        <title>Fjat-10028 dsm 16317.</title>
        <authorList>
            <person name="Liu B."/>
            <person name="Wang J."/>
            <person name="Zhu Y."/>
            <person name="Liu G."/>
            <person name="Chen Q."/>
            <person name="Chen Z."/>
            <person name="Lan J."/>
            <person name="Che J."/>
            <person name="Ge C."/>
            <person name="Shi H."/>
            <person name="Pan Z."/>
            <person name="Liu X."/>
        </authorList>
    </citation>
    <scope>NUCLEOTIDE SEQUENCE [LARGE SCALE GENOMIC DNA]</scope>
    <source>
        <strain evidence="13">DSM 16317</strain>
    </source>
</reference>
<dbReference type="GO" id="GO:0008483">
    <property type="term" value="F:transaminase activity"/>
    <property type="evidence" value="ECO:0007669"/>
    <property type="project" value="UniProtKB-KW"/>
</dbReference>
<evidence type="ECO:0000256" key="5">
    <source>
        <dbReference type="ARBA" id="ARBA00022576"/>
    </source>
</evidence>
<dbReference type="PROSITE" id="PS50949">
    <property type="entry name" value="HTH_GNTR"/>
    <property type="match status" value="1"/>
</dbReference>
<keyword evidence="10" id="KW-0804">Transcription</keyword>
<comment type="similarity">
    <text evidence="2">In the C-terminal section; belongs to the class-I pyridoxal-phosphate-dependent aminotransferase family.</text>
</comment>
<dbReference type="InterPro" id="IPR004839">
    <property type="entry name" value="Aminotransferase_I/II_large"/>
</dbReference>
<dbReference type="Pfam" id="PF00392">
    <property type="entry name" value="GntR"/>
    <property type="match status" value="1"/>
</dbReference>
<dbReference type="InterPro" id="IPR015421">
    <property type="entry name" value="PyrdxlP-dep_Trfase_major"/>
</dbReference>
<dbReference type="AlphaFoldDB" id="A0A0M0LKP3"/>
<dbReference type="STRING" id="263475.AMD00_02930"/>
<dbReference type="PATRIC" id="fig|263475.3.peg.939"/>
<comment type="cofactor">
    <cofactor evidence="1">
        <name>pyridoxal 5'-phosphate</name>
        <dbReference type="ChEBI" id="CHEBI:597326"/>
    </cofactor>
</comment>
<evidence type="ECO:0000256" key="2">
    <source>
        <dbReference type="ARBA" id="ARBA00005384"/>
    </source>
</evidence>
<dbReference type="GeneID" id="301135063"/>
<keyword evidence="5" id="KW-0032">Aminotransferase</keyword>
<dbReference type="PANTHER" id="PTHR46577">
    <property type="entry name" value="HTH-TYPE TRANSCRIPTIONAL REGULATORY PROTEIN GABR"/>
    <property type="match status" value="1"/>
</dbReference>
<evidence type="ECO:0000256" key="1">
    <source>
        <dbReference type="ARBA" id="ARBA00001933"/>
    </source>
</evidence>
<protein>
    <submittedName>
        <fullName evidence="12">GntR family transcriptional regulator</fullName>
    </submittedName>
</protein>
<evidence type="ECO:0000256" key="9">
    <source>
        <dbReference type="ARBA" id="ARBA00023125"/>
    </source>
</evidence>
<accession>A0A0M0LKP3</accession>
<dbReference type="InterPro" id="IPR036388">
    <property type="entry name" value="WH-like_DNA-bd_sf"/>
</dbReference>
<dbReference type="SUPFAM" id="SSF53383">
    <property type="entry name" value="PLP-dependent transferases"/>
    <property type="match status" value="1"/>
</dbReference>
<dbReference type="SUPFAM" id="SSF46785">
    <property type="entry name" value="Winged helix' DNA-binding domain"/>
    <property type="match status" value="1"/>
</dbReference>
<evidence type="ECO:0000256" key="7">
    <source>
        <dbReference type="ARBA" id="ARBA00022898"/>
    </source>
</evidence>
<gene>
    <name evidence="12" type="ORF">AMD00_02930</name>
</gene>
<evidence type="ECO:0000313" key="12">
    <source>
        <dbReference type="EMBL" id="KOO51447.1"/>
    </source>
</evidence>
<dbReference type="InterPro" id="IPR036390">
    <property type="entry name" value="WH_DNA-bd_sf"/>
</dbReference>
<dbReference type="OrthoDB" id="9802328at2"/>
<keyword evidence="6" id="KW-0808">Transferase</keyword>
<dbReference type="Gene3D" id="1.10.10.10">
    <property type="entry name" value="Winged helix-like DNA-binding domain superfamily/Winged helix DNA-binding domain"/>
    <property type="match status" value="1"/>
</dbReference>
<dbReference type="CDD" id="cd00609">
    <property type="entry name" value="AAT_like"/>
    <property type="match status" value="1"/>
</dbReference>
<dbReference type="InterPro" id="IPR000524">
    <property type="entry name" value="Tscrpt_reg_HTH_GntR"/>
</dbReference>
<evidence type="ECO:0000313" key="13">
    <source>
        <dbReference type="Proteomes" id="UP000036867"/>
    </source>
</evidence>
<evidence type="ECO:0000256" key="4">
    <source>
        <dbReference type="ARBA" id="ARBA00011738"/>
    </source>
</evidence>
<name>A0A0M0LKP3_9BACL</name>
<keyword evidence="7" id="KW-0663">Pyridoxal phosphate</keyword>
<evidence type="ECO:0000256" key="8">
    <source>
        <dbReference type="ARBA" id="ARBA00023015"/>
    </source>
</evidence>
<dbReference type="EMBL" id="LILB01000001">
    <property type="protein sequence ID" value="KOO51447.1"/>
    <property type="molecule type" value="Genomic_DNA"/>
</dbReference>
<dbReference type="SMART" id="SM00345">
    <property type="entry name" value="HTH_GNTR"/>
    <property type="match status" value="1"/>
</dbReference>
<dbReference type="PANTHER" id="PTHR46577:SF1">
    <property type="entry name" value="HTH-TYPE TRANSCRIPTIONAL REGULATORY PROTEIN GABR"/>
    <property type="match status" value="1"/>
</dbReference>
<dbReference type="Proteomes" id="UP000036867">
    <property type="component" value="Unassembled WGS sequence"/>
</dbReference>
<comment type="similarity">
    <text evidence="3">Belongs to the class-I pyridoxal-phosphate-dependent aminotransferase family.</text>
</comment>
<evidence type="ECO:0000256" key="10">
    <source>
        <dbReference type="ARBA" id="ARBA00023163"/>
    </source>
</evidence>